<dbReference type="PANTHER" id="PTHR21310">
    <property type="entry name" value="AMINOGLYCOSIDE PHOSPHOTRANSFERASE-RELATED-RELATED"/>
    <property type="match status" value="1"/>
</dbReference>
<evidence type="ECO:0000259" key="1">
    <source>
        <dbReference type="Pfam" id="PF01636"/>
    </source>
</evidence>
<comment type="caution">
    <text evidence="2">The sequence shown here is derived from an EMBL/GenBank/DDBJ whole genome shotgun (WGS) entry which is preliminary data.</text>
</comment>
<evidence type="ECO:0000313" key="3">
    <source>
        <dbReference type="Proteomes" id="UP001389717"/>
    </source>
</evidence>
<evidence type="ECO:0000313" key="2">
    <source>
        <dbReference type="EMBL" id="MEL3973907.1"/>
    </source>
</evidence>
<dbReference type="GO" id="GO:0016740">
    <property type="term" value="F:transferase activity"/>
    <property type="evidence" value="ECO:0007669"/>
    <property type="project" value="UniProtKB-KW"/>
</dbReference>
<accession>A0ABU9KD09</accession>
<dbReference type="SUPFAM" id="SSF56112">
    <property type="entry name" value="Protein kinase-like (PK-like)"/>
    <property type="match status" value="1"/>
</dbReference>
<feature type="domain" description="Aminoglycoside phosphotransferase" evidence="1">
    <location>
        <begin position="36"/>
        <end position="260"/>
    </location>
</feature>
<dbReference type="Gene3D" id="3.90.1200.10">
    <property type="match status" value="1"/>
</dbReference>
<keyword evidence="2" id="KW-0808">Transferase</keyword>
<dbReference type="Gene3D" id="3.30.200.20">
    <property type="entry name" value="Phosphorylase Kinase, domain 1"/>
    <property type="match status" value="1"/>
</dbReference>
<reference evidence="2 3" key="1">
    <citation type="submission" date="2024-04" db="EMBL/GenBank/DDBJ databases">
        <title>Bacillus oryzaecorticis sp. nov., a moderately halophilic bacterium isolated from rice husks.</title>
        <authorList>
            <person name="Zhu H.-S."/>
        </authorList>
    </citation>
    <scope>NUCLEOTIDE SEQUENCE [LARGE SCALE GENOMIC DNA]</scope>
    <source>
        <strain evidence="2 3">ZC255</strain>
    </source>
</reference>
<sequence length="336" mass="38436">MMKAGWERSNEYIMPDMYTIQNMLNPFLKGKRIDQVQRLSGGLNNSNIKIITNTNEIFVLRIYPKENKSMKIESEIAKLLEGRVPVPKVLYSDSSCSVFNYPFLLMNWVRGEQLSEMMDRKNEKIIWRAATAAGAALAEVHKMKFHDSGFFDGQLNIKEHVKINANTFIAFIEEILKKGYVIKHIGGKLCSSVLNFSKEHAFLLDDPGEQNSLVHSDFNPLNILVEEEDSSIRISAILDWEYAFSGSPLIDIGNMLRYEGVTSIGMLKPFILSYRENGGVLLHEWLQRAKLLDLIALLDLLNKEECGEVRVKDITRLISHTMDEWERYAAVQMALN</sequence>
<dbReference type="InterPro" id="IPR002575">
    <property type="entry name" value="Aminoglycoside_PTrfase"/>
</dbReference>
<protein>
    <submittedName>
        <fullName evidence="2">Aminoglycoside phosphotransferase family protein</fullName>
        <ecNumber evidence="2">2.7.1.-</ecNumber>
    </submittedName>
</protein>
<dbReference type="EMBL" id="JBBYAF010000038">
    <property type="protein sequence ID" value="MEL3973907.1"/>
    <property type="molecule type" value="Genomic_DNA"/>
</dbReference>
<dbReference type="Proteomes" id="UP001389717">
    <property type="component" value="Unassembled WGS sequence"/>
</dbReference>
<name>A0ABU9KD09_9BACI</name>
<proteinExistence type="predicted"/>
<dbReference type="EC" id="2.7.1.-" evidence="2"/>
<dbReference type="InterPro" id="IPR051678">
    <property type="entry name" value="AGP_Transferase"/>
</dbReference>
<organism evidence="2 3">
    <name type="scientific">Rossellomorea oryzaecorticis</name>
    <dbReference type="NCBI Taxonomy" id="1396505"/>
    <lineage>
        <taxon>Bacteria</taxon>
        <taxon>Bacillati</taxon>
        <taxon>Bacillota</taxon>
        <taxon>Bacilli</taxon>
        <taxon>Bacillales</taxon>
        <taxon>Bacillaceae</taxon>
        <taxon>Rossellomorea</taxon>
    </lineage>
</organism>
<dbReference type="InterPro" id="IPR011009">
    <property type="entry name" value="Kinase-like_dom_sf"/>
</dbReference>
<dbReference type="Pfam" id="PF01636">
    <property type="entry name" value="APH"/>
    <property type="match status" value="1"/>
</dbReference>
<gene>
    <name evidence="2" type="ORF">AAEO50_16615</name>
</gene>
<keyword evidence="3" id="KW-1185">Reference proteome</keyword>